<reference evidence="1" key="1">
    <citation type="journal article" date="2022" name="Int. J. Syst. Evol. Microbiol.">
        <title>Apilactobacillus apisilvae sp. nov., Nicolia spurrieriana gen. nov. sp. nov., Bombilactobacillus folatiphilus sp. nov. and Bombilactobacillus thymidiniphilus sp. nov., four new lactic acid bacterial isolates from stingless bees Tetragonula carbonaria and Austroplebeia australis.</title>
        <authorList>
            <person name="Oliphant S.A."/>
            <person name="Watson-Haigh N.S."/>
            <person name="Sumby K.M."/>
            <person name="Gardner J."/>
            <person name="Groom S."/>
            <person name="Jiranek V."/>
        </authorList>
    </citation>
    <scope>NUCLEOTIDE SEQUENCE</scope>
    <source>
        <strain evidence="1">SG4_D2</strain>
    </source>
</reference>
<name>A0ABY4P952_9LACO</name>
<dbReference type="Pfam" id="PF10604">
    <property type="entry name" value="Polyketide_cyc2"/>
    <property type="match status" value="1"/>
</dbReference>
<dbReference type="Proteomes" id="UP000831495">
    <property type="component" value="Chromosome"/>
</dbReference>
<organism evidence="1 2">
    <name type="scientific">Bombilactobacillus folatiphilus</name>
    <dbReference type="NCBI Taxonomy" id="2923362"/>
    <lineage>
        <taxon>Bacteria</taxon>
        <taxon>Bacillati</taxon>
        <taxon>Bacillota</taxon>
        <taxon>Bacilli</taxon>
        <taxon>Lactobacillales</taxon>
        <taxon>Lactobacillaceae</taxon>
        <taxon>Bombilactobacillus</taxon>
    </lineage>
</organism>
<dbReference type="SUPFAM" id="SSF55961">
    <property type="entry name" value="Bet v1-like"/>
    <property type="match status" value="1"/>
</dbReference>
<accession>A0ABY4P952</accession>
<keyword evidence="2" id="KW-1185">Reference proteome</keyword>
<dbReference type="RefSeq" id="WP_249514527.1">
    <property type="nucleotide sequence ID" value="NZ_CP093366.1"/>
</dbReference>
<evidence type="ECO:0000313" key="1">
    <source>
        <dbReference type="EMBL" id="UQS82258.1"/>
    </source>
</evidence>
<sequence>MKTSLFTNQTTIRSSAQRVQGVLSEPQNLLQWDSEITELQPLEANQFVIYRQNAAINQQETIKIITSEKLIRYVSTNGTIEYQVDWLIEPISEHTTNLSQTLFLTEKNLFLPLAELLRPVTKKAFYENLKTLKLVCEQQIGTKIF</sequence>
<gene>
    <name evidence="1" type="ORF">MOO45_00780</name>
</gene>
<dbReference type="EMBL" id="CP093366">
    <property type="protein sequence ID" value="UQS82258.1"/>
    <property type="molecule type" value="Genomic_DNA"/>
</dbReference>
<dbReference type="InterPro" id="IPR019587">
    <property type="entry name" value="Polyketide_cyclase/dehydratase"/>
</dbReference>
<protein>
    <submittedName>
        <fullName evidence="1">SRPBCC family protein</fullName>
    </submittedName>
</protein>
<proteinExistence type="predicted"/>
<evidence type="ECO:0000313" key="2">
    <source>
        <dbReference type="Proteomes" id="UP000831495"/>
    </source>
</evidence>
<dbReference type="InterPro" id="IPR023393">
    <property type="entry name" value="START-like_dom_sf"/>
</dbReference>
<dbReference type="Gene3D" id="3.30.530.20">
    <property type="match status" value="1"/>
</dbReference>
<dbReference type="CDD" id="cd07812">
    <property type="entry name" value="SRPBCC"/>
    <property type="match status" value="1"/>
</dbReference>